<dbReference type="PROSITE" id="PS51257">
    <property type="entry name" value="PROKAR_LIPOPROTEIN"/>
    <property type="match status" value="1"/>
</dbReference>
<dbReference type="EMBL" id="SEWE01000052">
    <property type="protein sequence ID" value="RYU76758.1"/>
    <property type="molecule type" value="Genomic_DNA"/>
</dbReference>
<feature type="region of interest" description="Disordered" evidence="1">
    <location>
        <begin position="22"/>
        <end position="46"/>
    </location>
</feature>
<dbReference type="SUPFAM" id="SSF69304">
    <property type="entry name" value="Tricorn protease N-terminal domain"/>
    <property type="match status" value="1"/>
</dbReference>
<proteinExistence type="predicted"/>
<accession>A0A4Q5L7H1</accession>
<evidence type="ECO:0008006" key="4">
    <source>
        <dbReference type="Google" id="ProtNLM"/>
    </source>
</evidence>
<evidence type="ECO:0000256" key="1">
    <source>
        <dbReference type="SAM" id="MobiDB-lite"/>
    </source>
</evidence>
<evidence type="ECO:0000313" key="3">
    <source>
        <dbReference type="Proteomes" id="UP000294155"/>
    </source>
</evidence>
<comment type="caution">
    <text evidence="2">The sequence shown here is derived from an EMBL/GenBank/DDBJ whole genome shotgun (WGS) entry which is preliminary data.</text>
</comment>
<gene>
    <name evidence="2" type="ORF">EWM57_18075</name>
</gene>
<protein>
    <recommendedName>
        <fullName evidence="4">Esterase-like activity of phytase family protein</fullName>
    </recommendedName>
</protein>
<reference evidence="2 3" key="1">
    <citation type="submission" date="2019-02" db="EMBL/GenBank/DDBJ databases">
        <title>Bacterial novel species isolated from soil.</title>
        <authorList>
            <person name="Jung H.-Y."/>
        </authorList>
    </citation>
    <scope>NUCLEOTIDE SEQUENCE [LARGE SCALE GENOMIC DNA]</scope>
    <source>
        <strain evidence="2 3">1-3-3-3</strain>
    </source>
</reference>
<dbReference type="RefSeq" id="WP_129922648.1">
    <property type="nucleotide sequence ID" value="NZ_SEWE01000052.1"/>
</dbReference>
<organism evidence="2 3">
    <name type="scientific">Hymenobacter persicinus</name>
    <dbReference type="NCBI Taxonomy" id="2025506"/>
    <lineage>
        <taxon>Bacteria</taxon>
        <taxon>Pseudomonadati</taxon>
        <taxon>Bacteroidota</taxon>
        <taxon>Cytophagia</taxon>
        <taxon>Cytophagales</taxon>
        <taxon>Hymenobacteraceae</taxon>
        <taxon>Hymenobacter</taxon>
    </lineage>
</organism>
<dbReference type="OrthoDB" id="9798438at2"/>
<dbReference type="Proteomes" id="UP000294155">
    <property type="component" value="Unassembled WGS sequence"/>
</dbReference>
<evidence type="ECO:0000313" key="2">
    <source>
        <dbReference type="EMBL" id="RYU76758.1"/>
    </source>
</evidence>
<keyword evidence="3" id="KW-1185">Reference proteome</keyword>
<name>A0A4Q5L7H1_9BACT</name>
<sequence length="294" mass="32503">MRRFFLFATLLSTLVGSSCSEAQSDDKVSKGKKKKGKEESSDITSELVPGLQKVGTMSKVSESSGLARANTAGTFYTFADAGNEPILYKVDMTGRLLERSQLPFPNVDWESIAQDDKGTLFIADAGNNNSSRRDLAVYRLNPGTSETTKIKFTYSDQKEFPPPKKQRNFDCEASLWHDGKLYLFTKDRAQRTTSKVYTLSDQPGEQTARLLTSLRIPGEVTDANLSPNGKRLALLGREELFLLEGSDLASALKATPKQIPLKGAGQTEGLVFIDDNTVMISTEEGFLYRYQLPE</sequence>
<dbReference type="AlphaFoldDB" id="A0A4Q5L7H1"/>